<dbReference type="InterPro" id="IPR019301">
    <property type="entry name" value="Flagellar_prot_FlgJ_N"/>
</dbReference>
<dbReference type="EMBL" id="CP000230">
    <property type="protein sequence ID" value="ABC23647.1"/>
    <property type="molecule type" value="Genomic_DNA"/>
</dbReference>
<name>Q2RQE8_RHORT</name>
<dbReference type="eggNOG" id="COG3951">
    <property type="taxonomic scope" value="Bacteria"/>
</dbReference>
<dbReference type="Pfam" id="PF10135">
    <property type="entry name" value="Rod-binding"/>
    <property type="match status" value="1"/>
</dbReference>
<gene>
    <name evidence="2" type="ordered locus">Rru_A2850</name>
</gene>
<dbReference type="PhylomeDB" id="Q2RQE8"/>
<dbReference type="AlphaFoldDB" id="Q2RQE8"/>
<protein>
    <recommendedName>
        <fullName evidence="1">Flagellar protein FlgJ N-terminal domain-containing protein</fullName>
    </recommendedName>
</protein>
<dbReference type="PATRIC" id="fig|269796.9.peg.2957"/>
<dbReference type="STRING" id="269796.Rru_A2850"/>
<dbReference type="HOGENOM" id="CLU_155700_2_2_5"/>
<dbReference type="Proteomes" id="UP000001929">
    <property type="component" value="Chromosome"/>
</dbReference>
<organism evidence="2 3">
    <name type="scientific">Rhodospirillum rubrum (strain ATCC 11170 / ATH 1.1.1 / DSM 467 / LMG 4362 / NCIMB 8255 / S1)</name>
    <dbReference type="NCBI Taxonomy" id="269796"/>
    <lineage>
        <taxon>Bacteria</taxon>
        <taxon>Pseudomonadati</taxon>
        <taxon>Pseudomonadota</taxon>
        <taxon>Alphaproteobacteria</taxon>
        <taxon>Rhodospirillales</taxon>
        <taxon>Rhodospirillaceae</taxon>
        <taxon>Rhodospirillum</taxon>
    </lineage>
</organism>
<dbReference type="KEGG" id="rru:Rru_A2850"/>
<accession>Q2RQE8</accession>
<sequence>MADTSSLSSSGTDALTQASAARTRNLAMLRAKTPAEAKESAQEFESFFLGQMLQPMFSSIETAAPFGGGHAEEMWRSMMVDEYGKMIARNGGVGIADAVMRVMLANQEA</sequence>
<dbReference type="RefSeq" id="WP_011390477.1">
    <property type="nucleotide sequence ID" value="NC_007643.1"/>
</dbReference>
<dbReference type="EnsemblBacteria" id="ABC23647">
    <property type="protein sequence ID" value="ABC23647"/>
    <property type="gene ID" value="Rru_A2850"/>
</dbReference>
<evidence type="ECO:0000313" key="2">
    <source>
        <dbReference type="EMBL" id="ABC23647.1"/>
    </source>
</evidence>
<proteinExistence type="predicted"/>
<evidence type="ECO:0000313" key="3">
    <source>
        <dbReference type="Proteomes" id="UP000001929"/>
    </source>
</evidence>
<evidence type="ECO:0000259" key="1">
    <source>
        <dbReference type="Pfam" id="PF10135"/>
    </source>
</evidence>
<keyword evidence="3" id="KW-1185">Reference proteome</keyword>
<feature type="domain" description="Flagellar protein FlgJ N-terminal" evidence="1">
    <location>
        <begin position="55"/>
        <end position="101"/>
    </location>
</feature>
<reference evidence="2 3" key="1">
    <citation type="journal article" date="2011" name="Stand. Genomic Sci.">
        <title>Complete genome sequence of Rhodospirillum rubrum type strain (S1).</title>
        <authorList>
            <person name="Munk A.C."/>
            <person name="Copeland A."/>
            <person name="Lucas S."/>
            <person name="Lapidus A."/>
            <person name="Del Rio T.G."/>
            <person name="Barry K."/>
            <person name="Detter J.C."/>
            <person name="Hammon N."/>
            <person name="Israni S."/>
            <person name="Pitluck S."/>
            <person name="Brettin T."/>
            <person name="Bruce D."/>
            <person name="Han C."/>
            <person name="Tapia R."/>
            <person name="Gilna P."/>
            <person name="Schmutz J."/>
            <person name="Larimer F."/>
            <person name="Land M."/>
            <person name="Kyrpides N.C."/>
            <person name="Mavromatis K."/>
            <person name="Richardson P."/>
            <person name="Rohde M."/>
            <person name="Goker M."/>
            <person name="Klenk H.P."/>
            <person name="Zhang Y."/>
            <person name="Roberts G.P."/>
            <person name="Reslewic S."/>
            <person name="Schwartz D.C."/>
        </authorList>
    </citation>
    <scope>NUCLEOTIDE SEQUENCE [LARGE SCALE GENOMIC DNA]</scope>
    <source>
        <strain evidence="3">ATCC 11170 / ATH 1.1.1 / DSM 467 / LMG 4362 / NCIMB 8255 / S1</strain>
    </source>
</reference>